<evidence type="ECO:0000313" key="2">
    <source>
        <dbReference type="Proteomes" id="UP000199031"/>
    </source>
</evidence>
<evidence type="ECO:0008006" key="3">
    <source>
        <dbReference type="Google" id="ProtNLM"/>
    </source>
</evidence>
<dbReference type="CDD" id="cd20169">
    <property type="entry name" value="Peptidase_M90_mtfA"/>
    <property type="match status" value="1"/>
</dbReference>
<protein>
    <recommendedName>
        <fullName evidence="3">Peptidase</fullName>
    </recommendedName>
</protein>
<dbReference type="PANTHER" id="PTHR30164">
    <property type="entry name" value="MTFA PEPTIDASE"/>
    <property type="match status" value="1"/>
</dbReference>
<dbReference type="InterPro" id="IPR024079">
    <property type="entry name" value="MetalloPept_cat_dom_sf"/>
</dbReference>
<dbReference type="InterPro" id="IPR042252">
    <property type="entry name" value="MtfA_N"/>
</dbReference>
<dbReference type="InterPro" id="IPR010384">
    <property type="entry name" value="MtfA_fam"/>
</dbReference>
<dbReference type="EMBL" id="FOXQ01000012">
    <property type="protein sequence ID" value="SFQ43217.1"/>
    <property type="molecule type" value="Genomic_DNA"/>
</dbReference>
<dbReference type="Gene3D" id="1.10.472.150">
    <property type="entry name" value="Glucose-regulated metallo-peptidase M90, N-terminal domain"/>
    <property type="match status" value="1"/>
</dbReference>
<dbReference type="GO" id="GO:0008237">
    <property type="term" value="F:metallopeptidase activity"/>
    <property type="evidence" value="ECO:0007669"/>
    <property type="project" value="InterPro"/>
</dbReference>
<dbReference type="RefSeq" id="WP_090661236.1">
    <property type="nucleotide sequence ID" value="NZ_FOXQ01000012.1"/>
</dbReference>
<organism evidence="1 2">
    <name type="scientific">Parafilimonas terrae</name>
    <dbReference type="NCBI Taxonomy" id="1465490"/>
    <lineage>
        <taxon>Bacteria</taxon>
        <taxon>Pseudomonadati</taxon>
        <taxon>Bacteroidota</taxon>
        <taxon>Chitinophagia</taxon>
        <taxon>Chitinophagales</taxon>
        <taxon>Chitinophagaceae</taxon>
        <taxon>Parafilimonas</taxon>
    </lineage>
</organism>
<dbReference type="PANTHER" id="PTHR30164:SF2">
    <property type="entry name" value="PROTEIN MTFA"/>
    <property type="match status" value="1"/>
</dbReference>
<keyword evidence="2" id="KW-1185">Reference proteome</keyword>
<dbReference type="GO" id="GO:0005829">
    <property type="term" value="C:cytosol"/>
    <property type="evidence" value="ECO:0007669"/>
    <property type="project" value="TreeGrafter"/>
</dbReference>
<dbReference type="AlphaFoldDB" id="A0A1I5YH56"/>
<dbReference type="Gene3D" id="3.40.390.10">
    <property type="entry name" value="Collagenase (Catalytic Domain)"/>
    <property type="match status" value="1"/>
</dbReference>
<dbReference type="GO" id="GO:0004177">
    <property type="term" value="F:aminopeptidase activity"/>
    <property type="evidence" value="ECO:0007669"/>
    <property type="project" value="TreeGrafter"/>
</dbReference>
<reference evidence="1 2" key="1">
    <citation type="submission" date="2016-10" db="EMBL/GenBank/DDBJ databases">
        <authorList>
            <person name="de Groot N.N."/>
        </authorList>
    </citation>
    <scope>NUCLEOTIDE SEQUENCE [LARGE SCALE GENOMIC DNA]</scope>
    <source>
        <strain evidence="1 2">DSM 28286</strain>
    </source>
</reference>
<dbReference type="Proteomes" id="UP000199031">
    <property type="component" value="Unassembled WGS sequence"/>
</dbReference>
<dbReference type="Pfam" id="PF06167">
    <property type="entry name" value="Peptidase_M90"/>
    <property type="match status" value="1"/>
</dbReference>
<dbReference type="SUPFAM" id="SSF55486">
    <property type="entry name" value="Metalloproteases ('zincins'), catalytic domain"/>
    <property type="match status" value="1"/>
</dbReference>
<dbReference type="STRING" id="1465490.SAMN05444277_11214"/>
<evidence type="ECO:0000313" key="1">
    <source>
        <dbReference type="EMBL" id="SFQ43217.1"/>
    </source>
</evidence>
<dbReference type="OrthoDB" id="9786424at2"/>
<gene>
    <name evidence="1" type="ORF">SAMN05444277_11214</name>
</gene>
<sequence length="261" mass="29891">MTGLIIFLIVMPIVVTLIWRSGKRKQNGFILPDNFRSLLNEHVAFYKNLNDADKIKFESRIQDFLSYTRINAVNTEITSLDKLLVASSAIIPTFGFNWHYYNLADVLLYDETFSEDEFAVNAKSANVLGMVGTGAMQRMMILSKPALRQGFANEISKSNTGIHEFVHLLDKADGDTDGIPEELMSRQYTIPWLKYMSEEIEKMKEGKSDINIYGATNKAEFFAVASEYFFGSPERFKKNHPELFDLMTKIFHQNPETEKLL</sequence>
<accession>A0A1I5YH56</accession>
<name>A0A1I5YH56_9BACT</name>
<proteinExistence type="predicted"/>